<evidence type="ECO:0008006" key="3">
    <source>
        <dbReference type="Google" id="ProtNLM"/>
    </source>
</evidence>
<proteinExistence type="predicted"/>
<gene>
    <name evidence="1" type="ORF">CWR45_18515</name>
</gene>
<dbReference type="OrthoDB" id="9798830at2"/>
<accession>A0A3D8PIZ4</accession>
<evidence type="ECO:0000313" key="2">
    <source>
        <dbReference type="Proteomes" id="UP000256520"/>
    </source>
</evidence>
<dbReference type="EMBL" id="PIOD01000026">
    <property type="protein sequence ID" value="RDW15155.1"/>
    <property type="molecule type" value="Genomic_DNA"/>
</dbReference>
<dbReference type="AlphaFoldDB" id="A0A3D8PIZ4"/>
<dbReference type="SUPFAM" id="SSF109854">
    <property type="entry name" value="DinB/YfiT-like putative metalloenzymes"/>
    <property type="match status" value="1"/>
</dbReference>
<dbReference type="InterPro" id="IPR034660">
    <property type="entry name" value="DinB/YfiT-like"/>
</dbReference>
<reference evidence="2" key="1">
    <citation type="submission" date="2017-11" db="EMBL/GenBank/DDBJ databases">
        <authorList>
            <person name="Zhu W."/>
        </authorList>
    </citation>
    <scope>NUCLEOTIDE SEQUENCE [LARGE SCALE GENOMIC DNA]</scope>
    <source>
        <strain evidence="2">CAU 1051</strain>
    </source>
</reference>
<protein>
    <recommendedName>
        <fullName evidence="3">DinB-like domain-containing protein</fullName>
    </recommendedName>
</protein>
<organism evidence="1 2">
    <name type="scientific">Oceanobacillus chungangensis</name>
    <dbReference type="NCBI Taxonomy" id="1229152"/>
    <lineage>
        <taxon>Bacteria</taxon>
        <taxon>Bacillati</taxon>
        <taxon>Bacillota</taxon>
        <taxon>Bacilli</taxon>
        <taxon>Bacillales</taxon>
        <taxon>Bacillaceae</taxon>
        <taxon>Oceanobacillus</taxon>
    </lineage>
</organism>
<evidence type="ECO:0000313" key="1">
    <source>
        <dbReference type="EMBL" id="RDW15155.1"/>
    </source>
</evidence>
<name>A0A3D8PIZ4_9BACI</name>
<dbReference type="Gene3D" id="1.20.120.450">
    <property type="entry name" value="dinb family like domain"/>
    <property type="match status" value="1"/>
</dbReference>
<comment type="caution">
    <text evidence="1">The sequence shown here is derived from an EMBL/GenBank/DDBJ whole genome shotgun (WGS) entry which is preliminary data.</text>
</comment>
<keyword evidence="2" id="KW-1185">Reference proteome</keyword>
<sequence length="71" mass="8405">MFNELKAELIEVLLEWQNLLTEKQLESNINGFPVPAKWYELLGNTITHNAYHIGQIVYIRKLQKSLYRSDK</sequence>
<dbReference type="Proteomes" id="UP000256520">
    <property type="component" value="Unassembled WGS sequence"/>
</dbReference>